<dbReference type="Proteomes" id="UP000028933">
    <property type="component" value="Chromosome"/>
</dbReference>
<reference evidence="1 2" key="1">
    <citation type="journal article" date="2013" name="Lancet">
        <title>First case of E anophelis outbreak in an intensive-care unit.</title>
        <authorList>
            <person name="Teo J."/>
            <person name="Tan S.Y."/>
            <person name="Tay M."/>
            <person name="Ding Y."/>
            <person name="Kjelleberg S."/>
            <person name="Givskov M."/>
            <person name="Lin R.T."/>
            <person name="Yang L."/>
        </authorList>
    </citation>
    <scope>NUCLEOTIDE SEQUENCE [LARGE SCALE GENOMIC DNA]</scope>
    <source>
        <strain evidence="1 2">NUHP1</strain>
    </source>
</reference>
<dbReference type="KEGG" id="eao:BD94_3671"/>
<dbReference type="HOGENOM" id="CLU_1539090_0_0_10"/>
<dbReference type="RefSeq" id="WP_009087365.1">
    <property type="nucleotide sequence ID" value="NZ_CP007547.1"/>
</dbReference>
<name>A0A077EIH8_9FLAO</name>
<gene>
    <name evidence="1" type="ORF">BD94_3671</name>
</gene>
<dbReference type="AlphaFoldDB" id="A0A077EIH8"/>
<dbReference type="STRING" id="1338011.BD94_3671"/>
<evidence type="ECO:0000313" key="2">
    <source>
        <dbReference type="Proteomes" id="UP000028933"/>
    </source>
</evidence>
<dbReference type="eggNOG" id="ENOG50333BZ">
    <property type="taxonomic scope" value="Bacteria"/>
</dbReference>
<dbReference type="EMBL" id="CP007547">
    <property type="protein sequence ID" value="AIL47446.1"/>
    <property type="molecule type" value="Genomic_DNA"/>
</dbReference>
<dbReference type="GeneID" id="56684749"/>
<protein>
    <submittedName>
        <fullName evidence="1">Uncharacterized protein</fullName>
    </submittedName>
</protein>
<organism evidence="1 2">
    <name type="scientific">Elizabethkingia anophelis NUHP1</name>
    <dbReference type="NCBI Taxonomy" id="1338011"/>
    <lineage>
        <taxon>Bacteria</taxon>
        <taxon>Pseudomonadati</taxon>
        <taxon>Bacteroidota</taxon>
        <taxon>Flavobacteriia</taxon>
        <taxon>Flavobacteriales</taxon>
        <taxon>Weeksellaceae</taxon>
        <taxon>Elizabethkingia</taxon>
    </lineage>
</organism>
<proteinExistence type="predicted"/>
<sequence>MVFLYTARGAYDKAYDEDGMSWATYLEWSRLSHLEELVSLDGMLNEVLVEPDYDNEDDWNHIHIEDDSQTGFFTTMEFVFKRMKPTNKFNFLTVVLEPDQDCKNIKIDGYEFMGYDLLDQDFSISALTNCGGFDETFLPKDLNEKGLITDFVKAYNIKKQLLENNPYEHHADTNVIAVWRHKIIGR</sequence>
<accession>A0A077EIH8</accession>
<evidence type="ECO:0000313" key="1">
    <source>
        <dbReference type="EMBL" id="AIL47446.1"/>
    </source>
</evidence>